<comment type="caution">
    <text evidence="1">The sequence shown here is derived from an EMBL/GenBank/DDBJ whole genome shotgun (WGS) entry which is preliminary data.</text>
</comment>
<dbReference type="Proteomes" id="UP000253752">
    <property type="component" value="Unassembled WGS sequence"/>
</dbReference>
<protein>
    <submittedName>
        <fullName evidence="1">Uncharacterized protein</fullName>
    </submittedName>
</protein>
<proteinExistence type="predicted"/>
<evidence type="ECO:0000313" key="1">
    <source>
        <dbReference type="EMBL" id="RDB80188.1"/>
    </source>
</evidence>
<accession>A0A369MUI2</accession>
<dbReference type="AlphaFoldDB" id="A0A369MUI2"/>
<evidence type="ECO:0000313" key="2">
    <source>
        <dbReference type="Proteomes" id="UP000253752"/>
    </source>
</evidence>
<organism evidence="1 2">
    <name type="scientific">Eggerthella lenta</name>
    <name type="common">Eubacterium lentum</name>
    <dbReference type="NCBI Taxonomy" id="84112"/>
    <lineage>
        <taxon>Bacteria</taxon>
        <taxon>Bacillati</taxon>
        <taxon>Actinomycetota</taxon>
        <taxon>Coriobacteriia</taxon>
        <taxon>Eggerthellales</taxon>
        <taxon>Eggerthellaceae</taxon>
        <taxon>Eggerthella</taxon>
    </lineage>
</organism>
<reference evidence="1 2" key="1">
    <citation type="journal article" date="2018" name="Elife">
        <title>Discovery and characterization of a prevalent human gut bacterial enzyme sufficient for the inactivation of a family of plant toxins.</title>
        <authorList>
            <person name="Koppel N."/>
            <person name="Bisanz J.E."/>
            <person name="Pandelia M.E."/>
            <person name="Turnbaugh P.J."/>
            <person name="Balskus E.P."/>
        </authorList>
    </citation>
    <scope>NUCLEOTIDE SEQUENCE [LARGE SCALE GENOMIC DNA]</scope>
    <source>
        <strain evidence="1 2">MR1 #12</strain>
    </source>
</reference>
<name>A0A369MUI2_EGGLN</name>
<dbReference type="EMBL" id="PPTX01000007">
    <property type="protein sequence ID" value="RDB80188.1"/>
    <property type="molecule type" value="Genomic_DNA"/>
</dbReference>
<sequence length="77" mass="8129">MNSTSAMGFSFALQPSYPAHHTRAASSSRKAKRTGAACLGGGMSQVKHSLASILPETAKDVRGEADAHVDQTYKCFT</sequence>
<gene>
    <name evidence="1" type="ORF">C1872_05995</name>
</gene>